<name>A0A9N7PLC2_CLOSE</name>
<dbReference type="OrthoDB" id="1707673at2"/>
<reference evidence="5 7" key="1">
    <citation type="submission" date="2017-09" db="EMBL/GenBank/DDBJ databases">
        <authorList>
            <person name="Thomas P."/>
            <person name="Seyboldt C."/>
        </authorList>
    </citation>
    <scope>NUCLEOTIDE SEQUENCE [LARGE SCALE GENOMIC DNA]</scope>
    <source>
        <strain evidence="5 7">DSM 7534</strain>
    </source>
</reference>
<organism evidence="5 7">
    <name type="scientific">Clostridium septicum</name>
    <dbReference type="NCBI Taxonomy" id="1504"/>
    <lineage>
        <taxon>Bacteria</taxon>
        <taxon>Bacillati</taxon>
        <taxon>Bacillota</taxon>
        <taxon>Clostridia</taxon>
        <taxon>Eubacteriales</taxon>
        <taxon>Clostridiaceae</taxon>
        <taxon>Clostridium</taxon>
    </lineage>
</organism>
<dbReference type="Gene3D" id="1.10.10.10">
    <property type="entry name" value="Winged helix-like DNA-binding domain superfamily/Winged helix DNA-binding domain"/>
    <property type="match status" value="1"/>
</dbReference>
<dbReference type="GO" id="GO:0003700">
    <property type="term" value="F:DNA-binding transcription factor activity"/>
    <property type="evidence" value="ECO:0007669"/>
    <property type="project" value="InterPro"/>
</dbReference>
<dbReference type="EMBL" id="CP023671">
    <property type="protein sequence ID" value="AYE35247.1"/>
    <property type="molecule type" value="Genomic_DNA"/>
</dbReference>
<protein>
    <submittedName>
        <fullName evidence="5">MarR family transcriptional regulator</fullName>
    </submittedName>
</protein>
<keyword evidence="1" id="KW-0805">Transcription regulation</keyword>
<keyword evidence="8" id="KW-1185">Reference proteome</keyword>
<gene>
    <name evidence="5" type="ORF">CP523_12895</name>
    <name evidence="6" type="ORF">NH397_05270</name>
</gene>
<evidence type="ECO:0000256" key="1">
    <source>
        <dbReference type="ARBA" id="ARBA00023015"/>
    </source>
</evidence>
<proteinExistence type="predicted"/>
<evidence type="ECO:0000313" key="6">
    <source>
        <dbReference type="EMBL" id="USS01841.1"/>
    </source>
</evidence>
<keyword evidence="3" id="KW-0804">Transcription</keyword>
<dbReference type="Pfam" id="PF12802">
    <property type="entry name" value="MarR_2"/>
    <property type="match status" value="1"/>
</dbReference>
<dbReference type="Proteomes" id="UP001055437">
    <property type="component" value="Chromosome"/>
</dbReference>
<dbReference type="EMBL" id="CP099799">
    <property type="protein sequence ID" value="USS01841.1"/>
    <property type="molecule type" value="Genomic_DNA"/>
</dbReference>
<evidence type="ECO:0000256" key="2">
    <source>
        <dbReference type="ARBA" id="ARBA00023125"/>
    </source>
</evidence>
<accession>A0A9N7PLC2</accession>
<dbReference type="KEGG" id="csep:CP523_12895"/>
<dbReference type="InterPro" id="IPR036388">
    <property type="entry name" value="WH-like_DNA-bd_sf"/>
</dbReference>
<dbReference type="SMART" id="SM00347">
    <property type="entry name" value="HTH_MARR"/>
    <property type="match status" value="1"/>
</dbReference>
<sequence>MKETKILNDIGMVYHWMRKILKDCDTSGLNLPLNKTQERVIVMIYKHPRNTMSMICNCVGLEKGSFTGVVDTLMSLGYITRERSDNDRRKISLSLTKKGEDIAIAVEEEMYKELKKVIYQYGEDEGQILIDSISKIAEFARRKAGYDKEKKDE</sequence>
<dbReference type="PRINTS" id="PR00598">
    <property type="entry name" value="HTHMARR"/>
</dbReference>
<dbReference type="GO" id="GO:0003677">
    <property type="term" value="F:DNA binding"/>
    <property type="evidence" value="ECO:0007669"/>
    <property type="project" value="UniProtKB-KW"/>
</dbReference>
<feature type="domain" description="HTH marR-type" evidence="4">
    <location>
        <begin position="3"/>
        <end position="138"/>
    </location>
</feature>
<dbReference type="GeneID" id="303561582"/>
<evidence type="ECO:0000313" key="5">
    <source>
        <dbReference type="EMBL" id="AYE35247.1"/>
    </source>
</evidence>
<dbReference type="RefSeq" id="WP_066678234.1">
    <property type="nucleotide sequence ID" value="NZ_CABMIZ010000039.1"/>
</dbReference>
<dbReference type="AlphaFoldDB" id="A0A9N7PLC2"/>
<dbReference type="PANTHER" id="PTHR42756">
    <property type="entry name" value="TRANSCRIPTIONAL REGULATOR, MARR"/>
    <property type="match status" value="1"/>
</dbReference>
<evidence type="ECO:0000313" key="8">
    <source>
        <dbReference type="Proteomes" id="UP001055437"/>
    </source>
</evidence>
<reference evidence="6" key="2">
    <citation type="submission" date="2022-06" db="EMBL/GenBank/DDBJ databases">
        <authorList>
            <person name="Holder M.E."/>
            <person name="Ajami N.J."/>
            <person name="Petrosino J.F."/>
        </authorList>
    </citation>
    <scope>NUCLEOTIDE SEQUENCE</scope>
    <source>
        <strain evidence="6">RMA 8861</strain>
    </source>
</reference>
<evidence type="ECO:0000256" key="3">
    <source>
        <dbReference type="ARBA" id="ARBA00023163"/>
    </source>
</evidence>
<dbReference type="SUPFAM" id="SSF46785">
    <property type="entry name" value="Winged helix' DNA-binding domain"/>
    <property type="match status" value="1"/>
</dbReference>
<dbReference type="PROSITE" id="PS50995">
    <property type="entry name" value="HTH_MARR_2"/>
    <property type="match status" value="1"/>
</dbReference>
<dbReference type="InterPro" id="IPR000835">
    <property type="entry name" value="HTH_MarR-typ"/>
</dbReference>
<keyword evidence="2" id="KW-0238">DNA-binding</keyword>
<evidence type="ECO:0000259" key="4">
    <source>
        <dbReference type="PROSITE" id="PS50995"/>
    </source>
</evidence>
<dbReference type="Proteomes" id="UP000280586">
    <property type="component" value="Chromosome"/>
</dbReference>
<dbReference type="InterPro" id="IPR036390">
    <property type="entry name" value="WH_DNA-bd_sf"/>
</dbReference>
<evidence type="ECO:0000313" key="7">
    <source>
        <dbReference type="Proteomes" id="UP000280586"/>
    </source>
</evidence>
<dbReference type="PANTHER" id="PTHR42756:SF1">
    <property type="entry name" value="TRANSCRIPTIONAL REPRESSOR OF EMRAB OPERON"/>
    <property type="match status" value="1"/>
</dbReference>